<dbReference type="Proteomes" id="UP000294360">
    <property type="component" value="Chromosome"/>
</dbReference>
<dbReference type="OrthoDB" id="9776116at2"/>
<dbReference type="Pfam" id="PF01882">
    <property type="entry name" value="DUF58"/>
    <property type="match status" value="1"/>
</dbReference>
<organism evidence="3 4">
    <name type="scientific">Methylocella tundrae</name>
    <dbReference type="NCBI Taxonomy" id="227605"/>
    <lineage>
        <taxon>Bacteria</taxon>
        <taxon>Pseudomonadati</taxon>
        <taxon>Pseudomonadota</taxon>
        <taxon>Alphaproteobacteria</taxon>
        <taxon>Hyphomicrobiales</taxon>
        <taxon>Beijerinckiaceae</taxon>
        <taxon>Methylocella</taxon>
    </lineage>
</organism>
<accession>A0A4U8Z259</accession>
<protein>
    <recommendedName>
        <fullName evidence="2">DUF58 domain-containing protein</fullName>
    </recommendedName>
</protein>
<proteinExistence type="predicted"/>
<dbReference type="PANTHER" id="PTHR33608:SF12">
    <property type="entry name" value="DUF58 DOMAIN-CONTAINING PROTEIN"/>
    <property type="match status" value="1"/>
</dbReference>
<gene>
    <name evidence="3" type="ORF">MTUNDRAET4_2518</name>
</gene>
<dbReference type="EMBL" id="LR536450">
    <property type="protein sequence ID" value="VFU09405.1"/>
    <property type="molecule type" value="Genomic_DNA"/>
</dbReference>
<reference evidence="3 4" key="1">
    <citation type="submission" date="2019-03" db="EMBL/GenBank/DDBJ databases">
        <authorList>
            <person name="Kox A.R. M."/>
        </authorList>
    </citation>
    <scope>NUCLEOTIDE SEQUENCE [LARGE SCALE GENOMIC DNA]</scope>
    <source>
        <strain evidence="3">MTUNDRAET4 annotated genome</strain>
    </source>
</reference>
<dbReference type="InterPro" id="IPR002881">
    <property type="entry name" value="DUF58"/>
</dbReference>
<evidence type="ECO:0000313" key="3">
    <source>
        <dbReference type="EMBL" id="VFU09405.1"/>
    </source>
</evidence>
<sequence>MGLSYAAMGRLSAPRRIREASSASRHGVYTSIADLVALHATAREFSFPPRHPVQSLHSGGHPSHPFDGHASEDALPPLAGGEETGVIERRAGARARQAFGPPGFEEKVRPALIVVDQRPNMFFGSRRSMKSVAAAEAAALCVWGVLDHGAPIGGVVFNDALIERVEPRCSSTAAMRLIEAVATQNAELRADSTRARGPSKLDAALEAAARLAPQDHLIVVISDFEGQGPRTRESLIRLAAKNEVLAVLVYDPFLLDLPKTGAIIVSRGELQIDLEFGSGRIRRSLFDFADARAQDILAFERTIGVPVLPLSAAEETAPQMRRWVDQSFWRQVGG</sequence>
<dbReference type="RefSeq" id="WP_134489757.1">
    <property type="nucleotide sequence ID" value="NZ_CP139089.1"/>
</dbReference>
<dbReference type="AlphaFoldDB" id="A0A4U8Z259"/>
<dbReference type="KEGG" id="mtun:MTUNDRAET4_2518"/>
<feature type="domain" description="DUF58" evidence="2">
    <location>
        <begin position="83"/>
        <end position="282"/>
    </location>
</feature>
<evidence type="ECO:0000256" key="1">
    <source>
        <dbReference type="SAM" id="MobiDB-lite"/>
    </source>
</evidence>
<evidence type="ECO:0000313" key="4">
    <source>
        <dbReference type="Proteomes" id="UP000294360"/>
    </source>
</evidence>
<dbReference type="PANTHER" id="PTHR33608">
    <property type="entry name" value="BLL2464 PROTEIN"/>
    <property type="match status" value="1"/>
</dbReference>
<name>A0A4U8Z259_METTU</name>
<evidence type="ECO:0000259" key="2">
    <source>
        <dbReference type="Pfam" id="PF01882"/>
    </source>
</evidence>
<feature type="region of interest" description="Disordered" evidence="1">
    <location>
        <begin position="49"/>
        <end position="80"/>
    </location>
</feature>